<dbReference type="InterPro" id="IPR015927">
    <property type="entry name" value="Peptidase_S24_S26A/B/C"/>
</dbReference>
<dbReference type="PANTHER" id="PTHR33516">
    <property type="entry name" value="LEXA REPRESSOR"/>
    <property type="match status" value="1"/>
</dbReference>
<evidence type="ECO:0000313" key="3">
    <source>
        <dbReference type="Proteomes" id="UP000182652"/>
    </source>
</evidence>
<dbReference type="RefSeq" id="WP_066217131.1">
    <property type="nucleotide sequence ID" value="NZ_FNSN01000002.1"/>
</dbReference>
<dbReference type="CDD" id="cd06529">
    <property type="entry name" value="S24_LexA-like"/>
    <property type="match status" value="1"/>
</dbReference>
<dbReference type="Proteomes" id="UP000182652">
    <property type="component" value="Unassembled WGS sequence"/>
</dbReference>
<dbReference type="InterPro" id="IPR039418">
    <property type="entry name" value="LexA-like"/>
</dbReference>
<dbReference type="InterPro" id="IPR050077">
    <property type="entry name" value="LexA_repressor"/>
</dbReference>
<dbReference type="InterPro" id="IPR036286">
    <property type="entry name" value="LexA/Signal_pep-like_sf"/>
</dbReference>
<dbReference type="AlphaFoldDB" id="A0A1H4I793"/>
<gene>
    <name evidence="2" type="ORF">SAMN04489745_0067</name>
</gene>
<accession>A0A1H4I793</accession>
<feature type="domain" description="Peptidase S24/S26A/S26B/S26C" evidence="1">
    <location>
        <begin position="9"/>
        <end position="110"/>
    </location>
</feature>
<dbReference type="EMBL" id="FNSN01000002">
    <property type="protein sequence ID" value="SEB29636.1"/>
    <property type="molecule type" value="Genomic_DNA"/>
</dbReference>
<organism evidence="2 3">
    <name type="scientific">Arthrobacter woluwensis</name>
    <dbReference type="NCBI Taxonomy" id="156980"/>
    <lineage>
        <taxon>Bacteria</taxon>
        <taxon>Bacillati</taxon>
        <taxon>Actinomycetota</taxon>
        <taxon>Actinomycetes</taxon>
        <taxon>Micrococcales</taxon>
        <taxon>Micrococcaceae</taxon>
        <taxon>Arthrobacter</taxon>
    </lineage>
</organism>
<dbReference type="Pfam" id="PF00717">
    <property type="entry name" value="Peptidase_S24"/>
    <property type="match status" value="1"/>
</dbReference>
<evidence type="ECO:0000259" key="1">
    <source>
        <dbReference type="Pfam" id="PF00717"/>
    </source>
</evidence>
<protein>
    <submittedName>
        <fullName evidence="2">SOS response UmuD protein. Serine peptidase. MEROPS family S24</fullName>
    </submittedName>
</protein>
<reference evidence="2 3" key="1">
    <citation type="submission" date="2016-10" db="EMBL/GenBank/DDBJ databases">
        <authorList>
            <person name="de Groot N.N."/>
        </authorList>
    </citation>
    <scope>NUCLEOTIDE SEQUENCE [LARGE SCALE GENOMIC DNA]</scope>
    <source>
        <strain evidence="2 3">DSM 10495</strain>
    </source>
</reference>
<proteinExistence type="predicted"/>
<sequence length="128" mass="13992">MSVFPLPSQDYFHGDHTIGRILVRDPAATHFMRVRGEAMEAAGISDDDVLVVDRSLRPAHRDIVVAALDGEFMMKRLIVPRPGLVLLQSASPGVPAIPVTPDRELSIFGVAPVVLHQLGNRRVLSVPR</sequence>
<name>A0A1H4I793_9MICC</name>
<keyword evidence="3" id="KW-1185">Reference proteome</keyword>
<dbReference type="Gene3D" id="2.10.109.10">
    <property type="entry name" value="Umud Fragment, subunit A"/>
    <property type="match status" value="1"/>
</dbReference>
<evidence type="ECO:0000313" key="2">
    <source>
        <dbReference type="EMBL" id="SEB29636.1"/>
    </source>
</evidence>
<dbReference type="PANTHER" id="PTHR33516:SF2">
    <property type="entry name" value="LEXA REPRESSOR-RELATED"/>
    <property type="match status" value="1"/>
</dbReference>
<dbReference type="STRING" id="156980.SAMN04489745_0067"/>
<dbReference type="SUPFAM" id="SSF51306">
    <property type="entry name" value="LexA/Signal peptidase"/>
    <property type="match status" value="1"/>
</dbReference>